<accession>A0A3B7QTX7</accession>
<organism evidence="2 3">
    <name type="scientific">Hymenobacter oligotrophus</name>
    <dbReference type="NCBI Taxonomy" id="2319843"/>
    <lineage>
        <taxon>Bacteria</taxon>
        <taxon>Pseudomonadati</taxon>
        <taxon>Bacteroidota</taxon>
        <taxon>Cytophagia</taxon>
        <taxon>Cytophagales</taxon>
        <taxon>Hymenobacteraceae</taxon>
        <taxon>Hymenobacter</taxon>
    </lineage>
</organism>
<name>A0A3B7QTX7_9BACT</name>
<dbReference type="Gene3D" id="1.20.120.450">
    <property type="entry name" value="dinb family like domain"/>
    <property type="match status" value="1"/>
</dbReference>
<dbReference type="KEGG" id="hyh:D3Y59_04945"/>
<dbReference type="AlphaFoldDB" id="A0A3B7QTX7"/>
<protein>
    <submittedName>
        <fullName evidence="2">DinB family protein</fullName>
    </submittedName>
</protein>
<reference evidence="2 3" key="1">
    <citation type="submission" date="2018-09" db="EMBL/GenBank/DDBJ databases">
        <title>Hymenobacter medium sp. nov., isolated from R2A medium.</title>
        <authorList>
            <person name="Yingchao G."/>
        </authorList>
    </citation>
    <scope>NUCLEOTIDE SEQUENCE [LARGE SCALE GENOMIC DNA]</scope>
    <source>
        <strain evidence="3">sh-6</strain>
    </source>
</reference>
<keyword evidence="3" id="KW-1185">Reference proteome</keyword>
<dbReference type="OrthoDB" id="119432at2"/>
<dbReference type="InterPro" id="IPR024775">
    <property type="entry name" value="DinB-like"/>
</dbReference>
<evidence type="ECO:0000313" key="2">
    <source>
        <dbReference type="EMBL" id="AYA36458.1"/>
    </source>
</evidence>
<dbReference type="Proteomes" id="UP000262802">
    <property type="component" value="Chromosome"/>
</dbReference>
<dbReference type="SUPFAM" id="SSF109854">
    <property type="entry name" value="DinB/YfiT-like putative metalloenzymes"/>
    <property type="match status" value="1"/>
</dbReference>
<sequence length="206" mass="23282">MRRYPPGATGLCTSRDMILQRTFHLTLGSAPDQALNLLRSMLEDTRVTTLQHIARISSEQLHWQYQPGWNTVGALLAHLTALEHYFRIVYVEGRALTDAENQHWLPALDLGVHVPQLITGQDLASYQAGLAESRHQLLAALEGVSEEQLTRRIEDYDPVHGCNLAWVLFHLAEDEIYHRGQISLLLKLQRAHNETGTLPLTPQSKL</sequence>
<evidence type="ECO:0000313" key="3">
    <source>
        <dbReference type="Proteomes" id="UP000262802"/>
    </source>
</evidence>
<dbReference type="EMBL" id="CP032317">
    <property type="protein sequence ID" value="AYA36458.1"/>
    <property type="molecule type" value="Genomic_DNA"/>
</dbReference>
<dbReference type="Pfam" id="PF12867">
    <property type="entry name" value="DinB_2"/>
    <property type="match status" value="1"/>
</dbReference>
<proteinExistence type="predicted"/>
<dbReference type="InterPro" id="IPR034660">
    <property type="entry name" value="DinB/YfiT-like"/>
</dbReference>
<feature type="domain" description="DinB-like" evidence="1">
    <location>
        <begin position="42"/>
        <end position="182"/>
    </location>
</feature>
<evidence type="ECO:0000259" key="1">
    <source>
        <dbReference type="Pfam" id="PF12867"/>
    </source>
</evidence>
<gene>
    <name evidence="2" type="ORF">D3Y59_04945</name>
</gene>